<dbReference type="STRING" id="1121022.GCA_000376105_03876"/>
<dbReference type="Proteomes" id="UP000017837">
    <property type="component" value="Unassembled WGS sequence"/>
</dbReference>
<dbReference type="InterPro" id="IPR036388">
    <property type="entry name" value="WH-like_DNA-bd_sf"/>
</dbReference>
<dbReference type="Pfam" id="PF08281">
    <property type="entry name" value="Sigma70_r4_2"/>
    <property type="match status" value="1"/>
</dbReference>
<keyword evidence="5" id="KW-0804">Transcription</keyword>
<dbReference type="GO" id="GO:0016987">
    <property type="term" value="F:sigma factor activity"/>
    <property type="evidence" value="ECO:0007669"/>
    <property type="project" value="UniProtKB-KW"/>
</dbReference>
<dbReference type="eggNOG" id="COG1595">
    <property type="taxonomic scope" value="Bacteria"/>
</dbReference>
<sequence length="178" mass="20142">MAPNRHNQEWSGIHAVVRRYALSRLRHKEMAEDIAQQAVLKAIEYQQDNIVISLHALALRIAANLIHLHYRQSRPSDSLDAAEDLACTEPLPDRVAEGREEFKAIQVVLARMPALRRDVFLRRRLDGQSCDDIGRALNLNPKAVEKHITRALVDLKAARVKWQEDAPVSPVPEACDHA</sequence>
<dbReference type="AlphaFoldDB" id="V4R211"/>
<evidence type="ECO:0000313" key="9">
    <source>
        <dbReference type="Proteomes" id="UP000017837"/>
    </source>
</evidence>
<evidence type="ECO:0000256" key="1">
    <source>
        <dbReference type="ARBA" id="ARBA00010641"/>
    </source>
</evidence>
<dbReference type="InterPro" id="IPR007627">
    <property type="entry name" value="RNA_pol_sigma70_r2"/>
</dbReference>
<evidence type="ECO:0000256" key="5">
    <source>
        <dbReference type="ARBA" id="ARBA00023163"/>
    </source>
</evidence>
<evidence type="ECO:0000259" key="7">
    <source>
        <dbReference type="Pfam" id="PF08281"/>
    </source>
</evidence>
<dbReference type="GO" id="GO:0006352">
    <property type="term" value="P:DNA-templated transcription initiation"/>
    <property type="evidence" value="ECO:0007669"/>
    <property type="project" value="InterPro"/>
</dbReference>
<dbReference type="InterPro" id="IPR039425">
    <property type="entry name" value="RNA_pol_sigma-70-like"/>
</dbReference>
<organism evidence="8 9">
    <name type="scientific">Asticcacaulis benevestitus DSM 16100 = ATCC BAA-896</name>
    <dbReference type="NCBI Taxonomy" id="1121022"/>
    <lineage>
        <taxon>Bacteria</taxon>
        <taxon>Pseudomonadati</taxon>
        <taxon>Pseudomonadota</taxon>
        <taxon>Alphaproteobacteria</taxon>
        <taxon>Caulobacterales</taxon>
        <taxon>Caulobacteraceae</taxon>
        <taxon>Asticcacaulis</taxon>
    </lineage>
</organism>
<gene>
    <name evidence="8" type="ORF">ABENE_18945</name>
</gene>
<keyword evidence="9" id="KW-1185">Reference proteome</keyword>
<dbReference type="InterPro" id="IPR013324">
    <property type="entry name" value="RNA_pol_sigma_r3/r4-like"/>
</dbReference>
<proteinExistence type="inferred from homology"/>
<comment type="similarity">
    <text evidence="1">Belongs to the sigma-70 factor family. ECF subfamily.</text>
</comment>
<feature type="domain" description="RNA polymerase sigma factor 70 region 4 type 2" evidence="7">
    <location>
        <begin position="104"/>
        <end position="154"/>
    </location>
</feature>
<evidence type="ECO:0000256" key="3">
    <source>
        <dbReference type="ARBA" id="ARBA00023082"/>
    </source>
</evidence>
<dbReference type="PATRIC" id="fig|1121022.4.peg.3876"/>
<dbReference type="Gene3D" id="1.10.10.10">
    <property type="entry name" value="Winged helix-like DNA-binding domain superfamily/Winged helix DNA-binding domain"/>
    <property type="match status" value="1"/>
</dbReference>
<dbReference type="InterPro" id="IPR013325">
    <property type="entry name" value="RNA_pol_sigma_r2"/>
</dbReference>
<name>V4R211_9CAUL</name>
<dbReference type="Gene3D" id="1.10.1740.10">
    <property type="match status" value="1"/>
</dbReference>
<dbReference type="NCBIfam" id="TIGR02937">
    <property type="entry name" value="sigma70-ECF"/>
    <property type="match status" value="1"/>
</dbReference>
<accession>V4R211</accession>
<keyword evidence="2" id="KW-0805">Transcription regulation</keyword>
<dbReference type="EMBL" id="AWGB01000059">
    <property type="protein sequence ID" value="ESQ85473.1"/>
    <property type="molecule type" value="Genomic_DNA"/>
</dbReference>
<evidence type="ECO:0000313" key="8">
    <source>
        <dbReference type="EMBL" id="ESQ85473.1"/>
    </source>
</evidence>
<evidence type="ECO:0000259" key="6">
    <source>
        <dbReference type="Pfam" id="PF04542"/>
    </source>
</evidence>
<feature type="domain" description="RNA polymerase sigma-70 region 2" evidence="6">
    <location>
        <begin position="16"/>
        <end position="74"/>
    </location>
</feature>
<dbReference type="PANTHER" id="PTHR43133:SF8">
    <property type="entry name" value="RNA POLYMERASE SIGMA FACTOR HI_1459-RELATED"/>
    <property type="match status" value="1"/>
</dbReference>
<dbReference type="SUPFAM" id="SSF88659">
    <property type="entry name" value="Sigma3 and sigma4 domains of RNA polymerase sigma factors"/>
    <property type="match status" value="1"/>
</dbReference>
<dbReference type="Pfam" id="PF04542">
    <property type="entry name" value="Sigma70_r2"/>
    <property type="match status" value="1"/>
</dbReference>
<keyword evidence="4" id="KW-0238">DNA-binding</keyword>
<dbReference type="PANTHER" id="PTHR43133">
    <property type="entry name" value="RNA POLYMERASE ECF-TYPE SIGMA FACTO"/>
    <property type="match status" value="1"/>
</dbReference>
<evidence type="ECO:0000256" key="2">
    <source>
        <dbReference type="ARBA" id="ARBA00023015"/>
    </source>
</evidence>
<dbReference type="InterPro" id="IPR014284">
    <property type="entry name" value="RNA_pol_sigma-70_dom"/>
</dbReference>
<keyword evidence="3" id="KW-0731">Sigma factor</keyword>
<dbReference type="GO" id="GO:0003677">
    <property type="term" value="F:DNA binding"/>
    <property type="evidence" value="ECO:0007669"/>
    <property type="project" value="UniProtKB-KW"/>
</dbReference>
<dbReference type="SUPFAM" id="SSF88946">
    <property type="entry name" value="Sigma2 domain of RNA polymerase sigma factors"/>
    <property type="match status" value="1"/>
</dbReference>
<protein>
    <recommendedName>
        <fullName evidence="10">RNA polymerase sigma factor 70 region 4 type 2 domain-containing protein</fullName>
    </recommendedName>
</protein>
<evidence type="ECO:0000256" key="4">
    <source>
        <dbReference type="ARBA" id="ARBA00023125"/>
    </source>
</evidence>
<reference evidence="8 9" key="1">
    <citation type="journal article" date="2014" name="Nature">
        <title>Sequential evolution of bacterial morphology by co-option of a developmental regulator.</title>
        <authorList>
            <person name="Jiang C."/>
            <person name="Brown P.J."/>
            <person name="Ducret A."/>
            <person name="Brun Y.V."/>
        </authorList>
    </citation>
    <scope>NUCLEOTIDE SEQUENCE [LARGE SCALE GENOMIC DNA]</scope>
    <source>
        <strain evidence="8 9">DSM 16100</strain>
    </source>
</reference>
<dbReference type="InterPro" id="IPR013249">
    <property type="entry name" value="RNA_pol_sigma70_r4_t2"/>
</dbReference>
<evidence type="ECO:0008006" key="10">
    <source>
        <dbReference type="Google" id="ProtNLM"/>
    </source>
</evidence>
<comment type="caution">
    <text evidence="8">The sequence shown here is derived from an EMBL/GenBank/DDBJ whole genome shotgun (WGS) entry which is preliminary data.</text>
</comment>